<dbReference type="EMBL" id="JTJL01000001">
    <property type="protein sequence ID" value="OBW96450.1"/>
    <property type="molecule type" value="Genomic_DNA"/>
</dbReference>
<dbReference type="Gene3D" id="3.40.47.10">
    <property type="match status" value="1"/>
</dbReference>
<dbReference type="PROSITE" id="PS52004">
    <property type="entry name" value="KS3_2"/>
    <property type="match status" value="1"/>
</dbReference>
<dbReference type="GO" id="GO:0006633">
    <property type="term" value="P:fatty acid biosynthetic process"/>
    <property type="evidence" value="ECO:0007669"/>
    <property type="project" value="TreeGrafter"/>
</dbReference>
<reference evidence="8 9" key="1">
    <citation type="submission" date="2014-11" db="EMBL/GenBank/DDBJ databases">
        <title>Pan-genome of Gallibacterium spp.</title>
        <authorList>
            <person name="Kudirkiene E."/>
            <person name="Bojesen A.M."/>
        </authorList>
    </citation>
    <scope>NUCLEOTIDE SEQUENCE [LARGE SCALE GENOMIC DNA]</scope>
    <source>
        <strain evidence="7 8">18469/18</strain>
        <strain evidence="6 9">F150</strain>
    </source>
</reference>
<dbReference type="OrthoDB" id="9808669at2"/>
<dbReference type="PANTHER" id="PTHR11712:SF320">
    <property type="entry name" value="BETA-KETOACYL SYNTHASE"/>
    <property type="match status" value="1"/>
</dbReference>
<dbReference type="NCBIfam" id="NF006618">
    <property type="entry name" value="PRK09185.1"/>
    <property type="match status" value="1"/>
</dbReference>
<keyword evidence="9" id="KW-1185">Reference proteome</keyword>
<evidence type="ECO:0000256" key="2">
    <source>
        <dbReference type="ARBA" id="ARBA00008467"/>
    </source>
</evidence>
<dbReference type="InterPro" id="IPR000794">
    <property type="entry name" value="Beta-ketoacyl_synthase"/>
</dbReference>
<dbReference type="InterPro" id="IPR014030">
    <property type="entry name" value="Ketoacyl_synth_N"/>
</dbReference>
<dbReference type="CDD" id="cd00834">
    <property type="entry name" value="KAS_I_II"/>
    <property type="match status" value="1"/>
</dbReference>
<dbReference type="SUPFAM" id="SSF53901">
    <property type="entry name" value="Thiolase-like"/>
    <property type="match status" value="1"/>
</dbReference>
<keyword evidence="3 4" id="KW-0808">Transferase</keyword>
<comment type="pathway">
    <text evidence="1">Lipid metabolism.</text>
</comment>
<evidence type="ECO:0000313" key="7">
    <source>
        <dbReference type="EMBL" id="OBX08916.1"/>
    </source>
</evidence>
<dbReference type="STRING" id="505341.QV08_09990"/>
<evidence type="ECO:0000313" key="6">
    <source>
        <dbReference type="EMBL" id="OBW96450.1"/>
    </source>
</evidence>
<evidence type="ECO:0000256" key="3">
    <source>
        <dbReference type="ARBA" id="ARBA00022679"/>
    </source>
</evidence>
<sequence>MNKPPIFINNYTLCNALGSTKAEILENLENNRCLLQLETQISTDTTYVGKIPLSLPELPAEFSEYYCRNNQVVLWCLQQLENDITKFIEKYGRDRIAVVMGTSTAGIDLGEQAIKSAHADLSYHYRCQELGSISGFVARYLGLNAPHFTISTACSSSARVFISAQRLLQSGLVDAVLVGGVDTLCHLTLNGFNSLASLSEQLTRPFADNRAGINIGEAGAMFLLSREESDIVLAGVGESSDAHHISAPEPNGAGAERAMRDALHNANLSINEIGYLNLHGTATPLNDSMESLAVNRVFGQIPCSSTKHLTGHTLGAAGATELAISCLLLEHYSTTTKPLLPRQTDENKQNYYDHNLPEIGVIFTPTYLEKPVIMSNSFAFGGNNSTLIIKKRGG</sequence>
<dbReference type="PANTHER" id="PTHR11712">
    <property type="entry name" value="POLYKETIDE SYNTHASE-RELATED"/>
    <property type="match status" value="1"/>
</dbReference>
<proteinExistence type="inferred from homology"/>
<dbReference type="InterPro" id="IPR016039">
    <property type="entry name" value="Thiolase-like"/>
</dbReference>
<evidence type="ECO:0000313" key="9">
    <source>
        <dbReference type="Proteomes" id="UP000092649"/>
    </source>
</evidence>
<dbReference type="InterPro" id="IPR014031">
    <property type="entry name" value="Ketoacyl_synth_C"/>
</dbReference>
<dbReference type="RefSeq" id="WP_066104231.1">
    <property type="nucleotide sequence ID" value="NZ_JTJL01000001.1"/>
</dbReference>
<dbReference type="Pfam" id="PF00109">
    <property type="entry name" value="ketoacyl-synt"/>
    <property type="match status" value="1"/>
</dbReference>
<dbReference type="Proteomes" id="UP000092527">
    <property type="component" value="Unassembled WGS sequence"/>
</dbReference>
<organism evidence="6 9">
    <name type="scientific">Gallibacterium salpingitidis</name>
    <dbReference type="NCBI Taxonomy" id="505341"/>
    <lineage>
        <taxon>Bacteria</taxon>
        <taxon>Pseudomonadati</taxon>
        <taxon>Pseudomonadota</taxon>
        <taxon>Gammaproteobacteria</taxon>
        <taxon>Pasteurellales</taxon>
        <taxon>Pasteurellaceae</taxon>
        <taxon>Gallibacterium</taxon>
    </lineage>
</organism>
<feature type="domain" description="Ketosynthase family 3 (KS3)" evidence="5">
    <location>
        <begin position="1"/>
        <end position="391"/>
    </location>
</feature>
<comment type="similarity">
    <text evidence="2 4">Belongs to the thiolase-like superfamily. Beta-ketoacyl-ACP synthases family.</text>
</comment>
<gene>
    <name evidence="6" type="ORF">QS62_00470</name>
    <name evidence="7" type="ORF">QV09_09315</name>
</gene>
<accession>A0A1A7Q4A8</accession>
<evidence type="ECO:0000259" key="5">
    <source>
        <dbReference type="PROSITE" id="PS52004"/>
    </source>
</evidence>
<evidence type="ECO:0000256" key="1">
    <source>
        <dbReference type="ARBA" id="ARBA00005189"/>
    </source>
</evidence>
<protein>
    <recommendedName>
        <fullName evidence="5">Ketosynthase family 3 (KS3) domain-containing protein</fullName>
    </recommendedName>
</protein>
<evidence type="ECO:0000313" key="8">
    <source>
        <dbReference type="Proteomes" id="UP000092527"/>
    </source>
</evidence>
<dbReference type="AlphaFoldDB" id="A0A1A7Q4A8"/>
<dbReference type="EMBL" id="JTJU01000051">
    <property type="protein sequence ID" value="OBX08916.1"/>
    <property type="molecule type" value="Genomic_DNA"/>
</dbReference>
<dbReference type="PATRIC" id="fig|505341.3.peg.94"/>
<dbReference type="InterPro" id="IPR020841">
    <property type="entry name" value="PKS_Beta-ketoAc_synthase_dom"/>
</dbReference>
<dbReference type="GO" id="GO:0005829">
    <property type="term" value="C:cytosol"/>
    <property type="evidence" value="ECO:0007669"/>
    <property type="project" value="TreeGrafter"/>
</dbReference>
<evidence type="ECO:0000256" key="4">
    <source>
        <dbReference type="RuleBase" id="RU003694"/>
    </source>
</evidence>
<name>A0A1A7Q4A8_9PAST</name>
<dbReference type="Pfam" id="PF02801">
    <property type="entry name" value="Ketoacyl-synt_C"/>
    <property type="match status" value="1"/>
</dbReference>
<dbReference type="GO" id="GO:0004315">
    <property type="term" value="F:3-oxoacyl-[acyl-carrier-protein] synthase activity"/>
    <property type="evidence" value="ECO:0007669"/>
    <property type="project" value="TreeGrafter"/>
</dbReference>
<comment type="caution">
    <text evidence="6">The sequence shown here is derived from an EMBL/GenBank/DDBJ whole genome shotgun (WGS) entry which is preliminary data.</text>
</comment>
<dbReference type="SMART" id="SM00825">
    <property type="entry name" value="PKS_KS"/>
    <property type="match status" value="1"/>
</dbReference>
<dbReference type="Proteomes" id="UP000092649">
    <property type="component" value="Unassembled WGS sequence"/>
</dbReference>